<evidence type="ECO:0000313" key="2">
    <source>
        <dbReference type="EMBL" id="CAB4996853.1"/>
    </source>
</evidence>
<evidence type="ECO:0000313" key="1">
    <source>
        <dbReference type="EMBL" id="CAB4743599.1"/>
    </source>
</evidence>
<gene>
    <name evidence="1" type="ORF">UFOPK2810_00466</name>
    <name evidence="2" type="ORF">UFOPK3957_01338</name>
</gene>
<dbReference type="AlphaFoldDB" id="A0A6J6TBD0"/>
<accession>A0A6J6TBD0</accession>
<dbReference type="EMBL" id="CAEZYZ010000056">
    <property type="protein sequence ID" value="CAB4743599.1"/>
    <property type="molecule type" value="Genomic_DNA"/>
</dbReference>
<proteinExistence type="predicted"/>
<organism evidence="1">
    <name type="scientific">freshwater metagenome</name>
    <dbReference type="NCBI Taxonomy" id="449393"/>
    <lineage>
        <taxon>unclassified sequences</taxon>
        <taxon>metagenomes</taxon>
        <taxon>ecological metagenomes</taxon>
    </lineage>
</organism>
<dbReference type="EMBL" id="CAFBOM010000242">
    <property type="protein sequence ID" value="CAB4996853.1"/>
    <property type="molecule type" value="Genomic_DNA"/>
</dbReference>
<name>A0A6J6TBD0_9ZZZZ</name>
<reference evidence="1" key="1">
    <citation type="submission" date="2020-05" db="EMBL/GenBank/DDBJ databases">
        <authorList>
            <person name="Chiriac C."/>
            <person name="Salcher M."/>
            <person name="Ghai R."/>
            <person name="Kavagutti S V."/>
        </authorList>
    </citation>
    <scope>NUCLEOTIDE SEQUENCE</scope>
</reference>
<protein>
    <submittedName>
        <fullName evidence="1">Unannotated protein</fullName>
    </submittedName>
</protein>
<sequence>MSVWTSPLMPMSQVVTELALPTTAPDESIATALVVVVPTSTPMTTSRGVEFMTPPAMPGVRLNPAR</sequence>